<dbReference type="InterPro" id="IPR007525">
    <property type="entry name" value="FrhB_FdhB_C"/>
</dbReference>
<dbReference type="Pfam" id="PF12838">
    <property type="entry name" value="Fer4_7"/>
    <property type="match status" value="1"/>
</dbReference>
<feature type="domain" description="4Fe-4S ferredoxin-type" evidence="4">
    <location>
        <begin position="1"/>
        <end position="30"/>
    </location>
</feature>
<dbReference type="InterPro" id="IPR017900">
    <property type="entry name" value="4Fe4S_Fe_S_CS"/>
</dbReference>
<dbReference type="EMBL" id="JACHFW010000004">
    <property type="protein sequence ID" value="MBB5264174.1"/>
    <property type="molecule type" value="Genomic_DNA"/>
</dbReference>
<accession>A0A7W8M4T8</accession>
<dbReference type="RefSeq" id="WP_183772660.1">
    <property type="nucleotide sequence ID" value="NZ_JACHFW010000004.1"/>
</dbReference>
<dbReference type="PROSITE" id="PS51379">
    <property type="entry name" value="4FE4S_FER_2"/>
    <property type="match status" value="2"/>
</dbReference>
<evidence type="ECO:0000256" key="3">
    <source>
        <dbReference type="ARBA" id="ARBA00023014"/>
    </source>
</evidence>
<protein>
    <submittedName>
        <fullName evidence="5">Coenzyme F420-reducing hydrogenase beta subunit</fullName>
    </submittedName>
</protein>
<organism evidence="5 6">
    <name type="scientific">Catenibacillus scindens</name>
    <dbReference type="NCBI Taxonomy" id="673271"/>
    <lineage>
        <taxon>Bacteria</taxon>
        <taxon>Bacillati</taxon>
        <taxon>Bacillota</taxon>
        <taxon>Clostridia</taxon>
        <taxon>Lachnospirales</taxon>
        <taxon>Lachnospiraceae</taxon>
        <taxon>Catenibacillus</taxon>
    </lineage>
</organism>
<dbReference type="Pfam" id="PF04422">
    <property type="entry name" value="FrhB_FdhB_N"/>
    <property type="match status" value="1"/>
</dbReference>
<keyword evidence="2" id="KW-0408">Iron</keyword>
<dbReference type="PROSITE" id="PS00198">
    <property type="entry name" value="4FE4S_FER_1"/>
    <property type="match status" value="1"/>
</dbReference>
<feature type="domain" description="4Fe-4S ferredoxin-type" evidence="4">
    <location>
        <begin position="35"/>
        <end position="64"/>
    </location>
</feature>
<sequence>MLDITDKLRCCGCTSCANVCANGAIKMLPDEEGFLYPVVDKNLCNNCGLCNNVCPVENKPLQSEEEKKSYVTRAKNENVLMDSTSGGFVTPLITYVLERNGIICAAAYDENFKVKHIIIEKDWKADDLANIRGSKYVQSDLGNCYKKIRKYLEEERTVCFVGTPCQVNGLKSFLRKSYTRLITVDLVCHGTPSPKLWEKYLNYQREKYSPQIKKISFRNKTYGYHSGTMKISFANRKPYFGSARVDLMLKCFFSEIASRPICYQCPFKTLDRCSDFTIYDCWHASDLVDGLKDDDKGFTNVIVQSKKGEDILDLIKDKYDIYSVETKKAIKLDGIMVLNSAVPHPLRSQFYIALDKYDMKEIVQKFVPIKINDYIIERLKVIIYHMGIYRAIVKIAKK</sequence>
<dbReference type="GO" id="GO:0051536">
    <property type="term" value="F:iron-sulfur cluster binding"/>
    <property type="evidence" value="ECO:0007669"/>
    <property type="project" value="UniProtKB-KW"/>
</dbReference>
<dbReference type="InterPro" id="IPR052977">
    <property type="entry name" value="Polyferredoxin-like_ET"/>
</dbReference>
<dbReference type="SUPFAM" id="SSF54862">
    <property type="entry name" value="4Fe-4S ferredoxins"/>
    <property type="match status" value="1"/>
</dbReference>
<evidence type="ECO:0000259" key="4">
    <source>
        <dbReference type="PROSITE" id="PS51379"/>
    </source>
</evidence>
<dbReference type="AlphaFoldDB" id="A0A7W8M4T8"/>
<evidence type="ECO:0000313" key="5">
    <source>
        <dbReference type="EMBL" id="MBB5264174.1"/>
    </source>
</evidence>
<dbReference type="PANTHER" id="PTHR43193:SF2">
    <property type="entry name" value="POLYFERREDOXIN PROTEIN FWDF"/>
    <property type="match status" value="1"/>
</dbReference>
<keyword evidence="6" id="KW-1185">Reference proteome</keyword>
<dbReference type="GO" id="GO:0046872">
    <property type="term" value="F:metal ion binding"/>
    <property type="evidence" value="ECO:0007669"/>
    <property type="project" value="UniProtKB-KW"/>
</dbReference>
<evidence type="ECO:0000256" key="1">
    <source>
        <dbReference type="ARBA" id="ARBA00022723"/>
    </source>
</evidence>
<dbReference type="InterPro" id="IPR007516">
    <property type="entry name" value="Co_F420_Hydgase/DH_bsu_N"/>
</dbReference>
<keyword evidence="1" id="KW-0479">Metal-binding</keyword>
<evidence type="ECO:0000313" key="6">
    <source>
        <dbReference type="Proteomes" id="UP000543642"/>
    </source>
</evidence>
<keyword evidence="3" id="KW-0411">Iron-sulfur</keyword>
<reference evidence="5 6" key="1">
    <citation type="submission" date="2020-08" db="EMBL/GenBank/DDBJ databases">
        <title>Genomic Encyclopedia of Type Strains, Phase IV (KMG-IV): sequencing the most valuable type-strain genomes for metagenomic binning, comparative biology and taxonomic classification.</title>
        <authorList>
            <person name="Goeker M."/>
        </authorList>
    </citation>
    <scope>NUCLEOTIDE SEQUENCE [LARGE SCALE GENOMIC DNA]</scope>
    <source>
        <strain evidence="5 6">DSM 106146</strain>
    </source>
</reference>
<proteinExistence type="predicted"/>
<dbReference type="Proteomes" id="UP000543642">
    <property type="component" value="Unassembled WGS sequence"/>
</dbReference>
<dbReference type="Gene3D" id="3.30.70.20">
    <property type="match status" value="1"/>
</dbReference>
<evidence type="ECO:0000256" key="2">
    <source>
        <dbReference type="ARBA" id="ARBA00023004"/>
    </source>
</evidence>
<dbReference type="InterPro" id="IPR017896">
    <property type="entry name" value="4Fe4S_Fe-S-bd"/>
</dbReference>
<dbReference type="PANTHER" id="PTHR43193">
    <property type="match status" value="1"/>
</dbReference>
<name>A0A7W8M4T8_9FIRM</name>
<dbReference type="Pfam" id="PF04432">
    <property type="entry name" value="FrhB_FdhB_C"/>
    <property type="match status" value="1"/>
</dbReference>
<comment type="caution">
    <text evidence="5">The sequence shown here is derived from an EMBL/GenBank/DDBJ whole genome shotgun (WGS) entry which is preliminary data.</text>
</comment>
<gene>
    <name evidence="5" type="ORF">HNP82_001285</name>
</gene>